<evidence type="ECO:0000313" key="2">
    <source>
        <dbReference type="Proteomes" id="UP000198318"/>
    </source>
</evidence>
<gene>
    <name evidence="1" type="ORF">SAMN05443665_106227</name>
</gene>
<dbReference type="SUPFAM" id="SSF143011">
    <property type="entry name" value="RelE-like"/>
    <property type="match status" value="1"/>
</dbReference>
<name>A0A239P2B2_9ACTN</name>
<dbReference type="Proteomes" id="UP000198318">
    <property type="component" value="Unassembled WGS sequence"/>
</dbReference>
<dbReference type="RefSeq" id="WP_089330832.1">
    <property type="nucleotide sequence ID" value="NZ_FZOR01000062.1"/>
</dbReference>
<protein>
    <submittedName>
        <fullName evidence="1">Plasmid maintenance system killer protein</fullName>
    </submittedName>
</protein>
<dbReference type="OrthoDB" id="3478674at2"/>
<accession>A0A239P2B2</accession>
<sequence>MEVRFADPDLRDLCASDRALRKKYGAEGARKIGMRLGALAAAESIDDLMRMPGRCHPLKGAYYSGCFAFCLHAGWRMVFRPMTDEERRVAEIVEEIAALVVEIIDYHGG</sequence>
<dbReference type="EMBL" id="FZOR01000062">
    <property type="protein sequence ID" value="SNT61225.1"/>
    <property type="molecule type" value="Genomic_DNA"/>
</dbReference>
<organism evidence="1 2">
    <name type="scientific">Actinomadura meyerae</name>
    <dbReference type="NCBI Taxonomy" id="240840"/>
    <lineage>
        <taxon>Bacteria</taxon>
        <taxon>Bacillati</taxon>
        <taxon>Actinomycetota</taxon>
        <taxon>Actinomycetes</taxon>
        <taxon>Streptosporangiales</taxon>
        <taxon>Thermomonosporaceae</taxon>
        <taxon>Actinomadura</taxon>
    </lineage>
</organism>
<dbReference type="AlphaFoldDB" id="A0A239P2B2"/>
<dbReference type="Gene3D" id="3.30.2310.20">
    <property type="entry name" value="RelE-like"/>
    <property type="match status" value="1"/>
</dbReference>
<dbReference type="InterPro" id="IPR035093">
    <property type="entry name" value="RelE/ParE_toxin_dom_sf"/>
</dbReference>
<evidence type="ECO:0000313" key="1">
    <source>
        <dbReference type="EMBL" id="SNT61225.1"/>
    </source>
</evidence>
<keyword evidence="2" id="KW-1185">Reference proteome</keyword>
<proteinExistence type="predicted"/>
<reference evidence="1 2" key="1">
    <citation type="submission" date="2017-06" db="EMBL/GenBank/DDBJ databases">
        <authorList>
            <person name="Kim H.J."/>
            <person name="Triplett B.A."/>
        </authorList>
    </citation>
    <scope>NUCLEOTIDE SEQUENCE [LARGE SCALE GENOMIC DNA]</scope>
    <source>
        <strain evidence="1 2">DSM 44715</strain>
    </source>
</reference>